<feature type="transmembrane region" description="Helical" evidence="2">
    <location>
        <begin position="72"/>
        <end position="98"/>
    </location>
</feature>
<evidence type="ECO:0000313" key="4">
    <source>
        <dbReference type="Proteomes" id="UP001597453"/>
    </source>
</evidence>
<name>A0ABW5RKJ5_9MICO</name>
<reference evidence="4" key="1">
    <citation type="journal article" date="2019" name="Int. J. Syst. Evol. Microbiol.">
        <title>The Global Catalogue of Microorganisms (GCM) 10K type strain sequencing project: providing services to taxonomists for standard genome sequencing and annotation.</title>
        <authorList>
            <consortium name="The Broad Institute Genomics Platform"/>
            <consortium name="The Broad Institute Genome Sequencing Center for Infectious Disease"/>
            <person name="Wu L."/>
            <person name="Ma J."/>
        </authorList>
    </citation>
    <scope>NUCLEOTIDE SEQUENCE [LARGE SCALE GENOMIC DNA]</scope>
    <source>
        <strain evidence="4">TISTR 1511</strain>
    </source>
</reference>
<evidence type="ECO:0000313" key="3">
    <source>
        <dbReference type="EMBL" id="MFD2675457.1"/>
    </source>
</evidence>
<dbReference type="Proteomes" id="UP001597453">
    <property type="component" value="Unassembled WGS sequence"/>
</dbReference>
<protein>
    <recommendedName>
        <fullName evidence="5">Integral membrane protein</fullName>
    </recommendedName>
</protein>
<dbReference type="EMBL" id="JBHUNF010000009">
    <property type="protein sequence ID" value="MFD2675457.1"/>
    <property type="molecule type" value="Genomic_DNA"/>
</dbReference>
<feature type="transmembrane region" description="Helical" evidence="2">
    <location>
        <begin position="110"/>
        <end position="130"/>
    </location>
</feature>
<evidence type="ECO:0000256" key="2">
    <source>
        <dbReference type="SAM" id="Phobius"/>
    </source>
</evidence>
<comment type="caution">
    <text evidence="3">The sequence shown here is derived from an EMBL/GenBank/DDBJ whole genome shotgun (WGS) entry which is preliminary data.</text>
</comment>
<keyword evidence="2" id="KW-0812">Transmembrane</keyword>
<keyword evidence="4" id="KW-1185">Reference proteome</keyword>
<keyword evidence="2" id="KW-0472">Membrane</keyword>
<evidence type="ECO:0008006" key="5">
    <source>
        <dbReference type="Google" id="ProtNLM"/>
    </source>
</evidence>
<gene>
    <name evidence="3" type="ORF">ACFSUQ_09155</name>
</gene>
<accession>A0ABW5RKJ5</accession>
<evidence type="ECO:0000256" key="1">
    <source>
        <dbReference type="SAM" id="MobiDB-lite"/>
    </source>
</evidence>
<organism evidence="3 4">
    <name type="scientific">Gulosibacter bifidus</name>
    <dbReference type="NCBI Taxonomy" id="272239"/>
    <lineage>
        <taxon>Bacteria</taxon>
        <taxon>Bacillati</taxon>
        <taxon>Actinomycetota</taxon>
        <taxon>Actinomycetes</taxon>
        <taxon>Micrococcales</taxon>
        <taxon>Microbacteriaceae</taxon>
        <taxon>Gulosibacter</taxon>
    </lineage>
</organism>
<keyword evidence="2" id="KW-1133">Transmembrane helix</keyword>
<dbReference type="RefSeq" id="WP_066058258.1">
    <property type="nucleotide sequence ID" value="NZ_JBHUNF010000009.1"/>
</dbReference>
<feature type="transmembrane region" description="Helical" evidence="2">
    <location>
        <begin position="39"/>
        <end position="60"/>
    </location>
</feature>
<sequence length="133" mass="14035">MPGNNPDAVGKEPHTLSDAEVDELLARPERDRKPVSRGLIFASVTTVIQFVGMFTVLGLFSAASEEGQAGIGYVGLATLMSIGPFLLISAIANIIYCGTKIADDKDGDQMAAGILLTANGFFIIMGLGLFRPF</sequence>
<proteinExistence type="predicted"/>
<feature type="region of interest" description="Disordered" evidence="1">
    <location>
        <begin position="1"/>
        <end position="20"/>
    </location>
</feature>